<sequence length="188" mass="20455">MSPLGKLENLENHLHGGPAAAYRPFITTGDSLCFDLGTIIHPSKMKLLKKVGAKLSMTGIYPIAPSQSFAAISSLVPTIGYGRSNADPASTFSSGLHQDSFVKEEGKEREEGEEERERSAWGMVMGDGKRGGGGRGMRRKGGERGYEGDGWWVTGKEMEGEEGKKRKVMLWEEKGIADYERSEVAVGD</sequence>
<evidence type="ECO:0000313" key="2">
    <source>
        <dbReference type="EMBL" id="KAL3500105.1"/>
    </source>
</evidence>
<feature type="region of interest" description="Disordered" evidence="1">
    <location>
        <begin position="101"/>
        <end position="151"/>
    </location>
</feature>
<protein>
    <submittedName>
        <fullName evidence="2">Uncharacterized protein</fullName>
    </submittedName>
</protein>
<comment type="caution">
    <text evidence="2">The sequence shown here is derived from an EMBL/GenBank/DDBJ whole genome shotgun (WGS) entry which is preliminary data.</text>
</comment>
<reference evidence="2 3" key="1">
    <citation type="submission" date="2024-11" db="EMBL/GenBank/DDBJ databases">
        <title>A near-complete genome assembly of Cinchona calisaya.</title>
        <authorList>
            <person name="Lian D.C."/>
            <person name="Zhao X.W."/>
            <person name="Wei L."/>
        </authorList>
    </citation>
    <scope>NUCLEOTIDE SEQUENCE [LARGE SCALE GENOMIC DNA]</scope>
    <source>
        <tissue evidence="2">Nenye</tissue>
    </source>
</reference>
<gene>
    <name evidence="2" type="ORF">ACH5RR_039198</name>
</gene>
<dbReference type="AlphaFoldDB" id="A0ABD2Y0F4"/>
<evidence type="ECO:0000313" key="3">
    <source>
        <dbReference type="Proteomes" id="UP001630127"/>
    </source>
</evidence>
<name>A0ABD2Y0F4_9GENT</name>
<organism evidence="2 3">
    <name type="scientific">Cinchona calisaya</name>
    <dbReference type="NCBI Taxonomy" id="153742"/>
    <lineage>
        <taxon>Eukaryota</taxon>
        <taxon>Viridiplantae</taxon>
        <taxon>Streptophyta</taxon>
        <taxon>Embryophyta</taxon>
        <taxon>Tracheophyta</taxon>
        <taxon>Spermatophyta</taxon>
        <taxon>Magnoliopsida</taxon>
        <taxon>eudicotyledons</taxon>
        <taxon>Gunneridae</taxon>
        <taxon>Pentapetalae</taxon>
        <taxon>asterids</taxon>
        <taxon>lamiids</taxon>
        <taxon>Gentianales</taxon>
        <taxon>Rubiaceae</taxon>
        <taxon>Cinchonoideae</taxon>
        <taxon>Cinchoneae</taxon>
        <taxon>Cinchona</taxon>
    </lineage>
</organism>
<evidence type="ECO:0000256" key="1">
    <source>
        <dbReference type="SAM" id="MobiDB-lite"/>
    </source>
</evidence>
<dbReference type="EMBL" id="JBJUIK010000016">
    <property type="protein sequence ID" value="KAL3500105.1"/>
    <property type="molecule type" value="Genomic_DNA"/>
</dbReference>
<feature type="compositionally biased region" description="Basic and acidic residues" evidence="1">
    <location>
        <begin position="101"/>
        <end position="119"/>
    </location>
</feature>
<accession>A0ABD2Y0F4</accession>
<proteinExistence type="predicted"/>
<keyword evidence="3" id="KW-1185">Reference proteome</keyword>
<dbReference type="Proteomes" id="UP001630127">
    <property type="component" value="Unassembled WGS sequence"/>
</dbReference>